<dbReference type="Pfam" id="PF00008">
    <property type="entry name" value="EGF"/>
    <property type="match status" value="3"/>
</dbReference>
<dbReference type="InterPro" id="IPR046338">
    <property type="entry name" value="GAIN_dom_sf"/>
</dbReference>
<dbReference type="PROSITE" id="PS50261">
    <property type="entry name" value="G_PROTEIN_RECEP_F2_4"/>
    <property type="match status" value="1"/>
</dbReference>
<dbReference type="Gene3D" id="2.170.300.10">
    <property type="entry name" value="Tie2 ligand-binding domain superfamily"/>
    <property type="match status" value="1"/>
</dbReference>
<evidence type="ECO:0000256" key="18">
    <source>
        <dbReference type="ARBA" id="ARBA00023180"/>
    </source>
</evidence>
<evidence type="ECO:0000256" key="15">
    <source>
        <dbReference type="ARBA" id="ARBA00023136"/>
    </source>
</evidence>
<keyword evidence="12 22" id="KW-0106">Calcium</keyword>
<dbReference type="FunFam" id="2.60.120.200:FF:000020">
    <property type="entry name" value="Cadherin EGF LAG seven-pass G-type receptor 2"/>
    <property type="match status" value="1"/>
</dbReference>
<dbReference type="CDD" id="cd11304">
    <property type="entry name" value="Cadherin_repeat"/>
    <property type="match status" value="7"/>
</dbReference>
<feature type="transmembrane region" description="Helical" evidence="26">
    <location>
        <begin position="2064"/>
        <end position="2081"/>
    </location>
</feature>
<dbReference type="PROSITE" id="PS00232">
    <property type="entry name" value="CADHERIN_1"/>
    <property type="match status" value="4"/>
</dbReference>
<evidence type="ECO:0000256" key="25">
    <source>
        <dbReference type="SAM" id="MobiDB-lite"/>
    </source>
</evidence>
<dbReference type="FunFam" id="2.60.40.60:FF:000023">
    <property type="entry name" value="Cadherin EGF LAG seven-pass G-type receptor 3"/>
    <property type="match status" value="1"/>
</dbReference>
<dbReference type="GO" id="GO:0004930">
    <property type="term" value="F:G protein-coupled receptor activity"/>
    <property type="evidence" value="ECO:0007669"/>
    <property type="project" value="UniProtKB-KW"/>
</dbReference>
<evidence type="ECO:0000313" key="34">
    <source>
        <dbReference type="Ensembl" id="ENSCCRP00020024231.1"/>
    </source>
</evidence>
<evidence type="ECO:0000256" key="24">
    <source>
        <dbReference type="PROSITE-ProRule" id="PRU00460"/>
    </source>
</evidence>
<feature type="domain" description="EGF-like" evidence="28">
    <location>
        <begin position="904"/>
        <end position="962"/>
    </location>
</feature>
<dbReference type="GO" id="GO:0009952">
    <property type="term" value="P:anterior/posterior pattern specification"/>
    <property type="evidence" value="ECO:0007669"/>
    <property type="project" value="UniProtKB-ARBA"/>
</dbReference>
<comment type="caution">
    <text evidence="23">Lacks conserved residue(s) required for the propagation of feature annotation.</text>
</comment>
<feature type="disulfide bond" evidence="23">
    <location>
        <begin position="1514"/>
        <end position="1523"/>
    </location>
</feature>
<dbReference type="InterPro" id="IPR002126">
    <property type="entry name" value="Cadherin-like_dom"/>
</dbReference>
<evidence type="ECO:0000256" key="16">
    <source>
        <dbReference type="ARBA" id="ARBA00023157"/>
    </source>
</evidence>
<evidence type="ECO:0000259" key="32">
    <source>
        <dbReference type="PROSITE" id="PS50261"/>
    </source>
</evidence>
<dbReference type="PROSITE" id="PS01248">
    <property type="entry name" value="EGF_LAM_1"/>
    <property type="match status" value="1"/>
</dbReference>
<feature type="domain" description="G-protein coupled receptors family 2 profile 2" evidence="32">
    <location>
        <begin position="2026"/>
        <end position="2187"/>
    </location>
</feature>
<evidence type="ECO:0000256" key="26">
    <source>
        <dbReference type="SAM" id="Phobius"/>
    </source>
</evidence>
<feature type="domain" description="EGF-like" evidence="28">
    <location>
        <begin position="1250"/>
        <end position="1286"/>
    </location>
</feature>
<dbReference type="InterPro" id="IPR000203">
    <property type="entry name" value="GPS"/>
</dbReference>
<dbReference type="SMART" id="SM00008">
    <property type="entry name" value="HormR"/>
    <property type="match status" value="1"/>
</dbReference>
<name>A0A8C2DBD9_CYPCA</name>
<dbReference type="PROSITE" id="PS01186">
    <property type="entry name" value="EGF_2"/>
    <property type="match status" value="1"/>
</dbReference>
<evidence type="ECO:0000256" key="23">
    <source>
        <dbReference type="PROSITE-ProRule" id="PRU00076"/>
    </source>
</evidence>
<dbReference type="Gene3D" id="2.60.40.60">
    <property type="entry name" value="Cadherins"/>
    <property type="match status" value="7"/>
</dbReference>
<dbReference type="CDD" id="cd00055">
    <property type="entry name" value="EGF_Lam"/>
    <property type="match status" value="1"/>
</dbReference>
<keyword evidence="13 26" id="KW-1133">Transmembrane helix</keyword>
<dbReference type="InterPro" id="IPR001791">
    <property type="entry name" value="Laminin_G"/>
</dbReference>
<keyword evidence="18" id="KW-0325">Glycoprotein</keyword>
<dbReference type="Pfam" id="PF16489">
    <property type="entry name" value="GAIN"/>
    <property type="match status" value="1"/>
</dbReference>
<dbReference type="FunFam" id="2.60.40.60:FF:000038">
    <property type="entry name" value="Cadherin EGF LAG seven-pass G-type receptor 3"/>
    <property type="match status" value="1"/>
</dbReference>
<feature type="domain" description="Laminin G" evidence="27">
    <location>
        <begin position="1043"/>
        <end position="1247"/>
    </location>
</feature>
<evidence type="ECO:0000256" key="11">
    <source>
        <dbReference type="ARBA" id="ARBA00022737"/>
    </source>
</evidence>
<keyword evidence="15 26" id="KW-0472">Membrane</keyword>
<evidence type="ECO:0000256" key="12">
    <source>
        <dbReference type="ARBA" id="ARBA00022837"/>
    </source>
</evidence>
<dbReference type="InterPro" id="IPR002049">
    <property type="entry name" value="LE_dom"/>
</dbReference>
<dbReference type="InterPro" id="IPR032471">
    <property type="entry name" value="AGRL2-4_GAIN_subdom_A"/>
</dbReference>
<feature type="domain" description="GAIN-B" evidence="30">
    <location>
        <begin position="1842"/>
        <end position="2019"/>
    </location>
</feature>
<dbReference type="SMART" id="SM00179">
    <property type="entry name" value="EGF_CA"/>
    <property type="match status" value="4"/>
</dbReference>
<dbReference type="GO" id="GO:0007166">
    <property type="term" value="P:cell surface receptor signaling pathway"/>
    <property type="evidence" value="ECO:0007669"/>
    <property type="project" value="InterPro"/>
</dbReference>
<dbReference type="FunFam" id="2.60.120.200:FF:000059">
    <property type="entry name" value="Cadherin EGF LAG seven-pass G-type receptor 1"/>
    <property type="match status" value="1"/>
</dbReference>
<dbReference type="InterPro" id="IPR001879">
    <property type="entry name" value="GPCR_2_extracellular_dom"/>
</dbReference>
<feature type="disulfide bond" evidence="24">
    <location>
        <begin position="1583"/>
        <end position="1600"/>
    </location>
</feature>
<keyword evidence="17" id="KW-0675">Receptor</keyword>
<feature type="domain" description="Cadherin" evidence="33">
    <location>
        <begin position="601"/>
        <end position="702"/>
    </location>
</feature>
<dbReference type="Gene3D" id="1.20.1070.10">
    <property type="entry name" value="Rhodopsin 7-helix transmembrane proteins"/>
    <property type="match status" value="1"/>
</dbReference>
<evidence type="ECO:0000256" key="9">
    <source>
        <dbReference type="ARBA" id="ARBA00022692"/>
    </source>
</evidence>
<dbReference type="Pfam" id="PF00002">
    <property type="entry name" value="7tm_2"/>
    <property type="match status" value="1"/>
</dbReference>
<feature type="disulfide bond" evidence="23">
    <location>
        <begin position="952"/>
        <end position="961"/>
    </location>
</feature>
<keyword evidence="21 24" id="KW-0424">Laminin EGF-like domain</keyword>
<feature type="domain" description="EGF-like" evidence="28">
    <location>
        <begin position="1450"/>
        <end position="1483"/>
    </location>
</feature>
<dbReference type="InterPro" id="IPR056286">
    <property type="entry name" value="Cadherin_CELSR1-3_9th"/>
</dbReference>
<dbReference type="FunFam" id="2.60.40.60:FF:000013">
    <property type="entry name" value="Cadherin EGF LAG seven-pass G-type receptor"/>
    <property type="match status" value="1"/>
</dbReference>
<dbReference type="InterPro" id="IPR017981">
    <property type="entry name" value="GPCR_2-like_7TM"/>
</dbReference>
<dbReference type="FunFam" id="2.60.40.60:FF:000033">
    <property type="entry name" value="FAT atypical cadherin 1"/>
    <property type="match status" value="1"/>
</dbReference>
<keyword evidence="6" id="KW-1003">Cell membrane</keyword>
<dbReference type="PROSITE" id="PS50221">
    <property type="entry name" value="GAIN_B"/>
    <property type="match status" value="1"/>
</dbReference>
<dbReference type="Gene3D" id="4.10.1240.10">
    <property type="entry name" value="GPCR, family 2, extracellular hormone receptor domain"/>
    <property type="match status" value="1"/>
</dbReference>
<dbReference type="SUPFAM" id="SSF57196">
    <property type="entry name" value="EGF/Laminin"/>
    <property type="match status" value="3"/>
</dbReference>
<evidence type="ECO:0000256" key="3">
    <source>
        <dbReference type="ARBA" id="ARBA00004651"/>
    </source>
</evidence>
<dbReference type="FunFam" id="2.10.25.10:FF:000011">
    <property type="entry name" value="Cadherin EGF LAG seven-pass G-type receptor"/>
    <property type="match status" value="1"/>
</dbReference>
<dbReference type="SUPFAM" id="SSF49899">
    <property type="entry name" value="Concanavalin A-like lectins/glucanases"/>
    <property type="match status" value="2"/>
</dbReference>
<feature type="disulfide bond" evidence="23">
    <location>
        <begin position="990"/>
        <end position="999"/>
    </location>
</feature>
<dbReference type="InterPro" id="IPR000742">
    <property type="entry name" value="EGF"/>
</dbReference>
<feature type="transmembrane region" description="Helical" evidence="26">
    <location>
        <begin position="2130"/>
        <end position="2149"/>
    </location>
</feature>
<feature type="domain" description="Cadherin" evidence="33">
    <location>
        <begin position="75"/>
        <end position="182"/>
    </location>
</feature>
<dbReference type="GO" id="GO:0007156">
    <property type="term" value="P:homophilic cell adhesion via plasma membrane adhesion molecules"/>
    <property type="evidence" value="ECO:0007669"/>
    <property type="project" value="InterPro"/>
</dbReference>
<evidence type="ECO:0000256" key="14">
    <source>
        <dbReference type="ARBA" id="ARBA00023040"/>
    </source>
</evidence>
<dbReference type="SMART" id="SM00180">
    <property type="entry name" value="EGF_Lam"/>
    <property type="match status" value="1"/>
</dbReference>
<evidence type="ECO:0000259" key="33">
    <source>
        <dbReference type="PROSITE" id="PS50268"/>
    </source>
</evidence>
<feature type="disulfide bond" evidence="23">
    <location>
        <begin position="1276"/>
        <end position="1285"/>
    </location>
</feature>
<dbReference type="Ensembl" id="ENSCCRT00020026570.1">
    <property type="protein sequence ID" value="ENSCCRP00020024231.1"/>
    <property type="gene ID" value="ENSCCRG00020009283.1"/>
</dbReference>
<keyword evidence="19" id="KW-0807">Transducer</keyword>
<evidence type="ECO:0000256" key="5">
    <source>
        <dbReference type="ARBA" id="ARBA00022473"/>
    </source>
</evidence>
<dbReference type="FunFam" id="2.60.40.60:FF:000029">
    <property type="entry name" value="Cadherin EGF LAG seven-pass G-type receptor 3"/>
    <property type="match status" value="1"/>
</dbReference>
<keyword evidence="9 26" id="KW-0812">Transmembrane</keyword>
<dbReference type="PROSITE" id="PS50268">
    <property type="entry name" value="CADHERIN_2"/>
    <property type="match status" value="7"/>
</dbReference>
<dbReference type="CDD" id="cd00110">
    <property type="entry name" value="LamG"/>
    <property type="match status" value="2"/>
</dbReference>
<evidence type="ECO:0000259" key="28">
    <source>
        <dbReference type="PROSITE" id="PS50026"/>
    </source>
</evidence>
<dbReference type="SUPFAM" id="SSF49313">
    <property type="entry name" value="Cadherin-like"/>
    <property type="match status" value="7"/>
</dbReference>
<evidence type="ECO:0000259" key="30">
    <source>
        <dbReference type="PROSITE" id="PS50221"/>
    </source>
</evidence>
<feature type="compositionally biased region" description="Basic and acidic residues" evidence="25">
    <location>
        <begin position="1869"/>
        <end position="1881"/>
    </location>
</feature>
<feature type="domain" description="Cadherin" evidence="33">
    <location>
        <begin position="725"/>
        <end position="825"/>
    </location>
</feature>
<evidence type="ECO:0000256" key="21">
    <source>
        <dbReference type="ARBA" id="ARBA00023292"/>
    </source>
</evidence>
<dbReference type="GO" id="GO:0007399">
    <property type="term" value="P:nervous system development"/>
    <property type="evidence" value="ECO:0007669"/>
    <property type="project" value="UniProtKB-ARBA"/>
</dbReference>
<dbReference type="FunFam" id="1.25.40.610:FF:000005">
    <property type="entry name" value="cadherin EGF LAG seven-pass G-type receptor 2"/>
    <property type="match status" value="1"/>
</dbReference>
<dbReference type="PRINTS" id="PR00249">
    <property type="entry name" value="GPCRSECRETIN"/>
</dbReference>
<feature type="transmembrane region" description="Helical" evidence="26">
    <location>
        <begin position="2220"/>
        <end position="2236"/>
    </location>
</feature>
<feature type="domain" description="Laminin G" evidence="27">
    <location>
        <begin position="1290"/>
        <end position="1448"/>
    </location>
</feature>
<keyword evidence="5" id="KW-0217">Developmental protein</keyword>
<feature type="disulfide bond" evidence="24">
    <location>
        <begin position="1581"/>
        <end position="1593"/>
    </location>
</feature>
<feature type="disulfide bond" evidence="24">
    <location>
        <begin position="1602"/>
        <end position="1611"/>
    </location>
</feature>
<dbReference type="Pfam" id="PF00053">
    <property type="entry name" value="EGF_laminin"/>
    <property type="match status" value="1"/>
</dbReference>
<sequence length="2281" mass="254548">MFCGVSHHGSCNVLVIMGSPSPLRSSHGMFRLPLSLCLKLRFASVQTSLLHSAQHVSNQWKPRIQRAVNSAPQFQLPNYQVAVPENEPEGTRVITLKATDSDPGEAGKIEYGMEALLDRRSNDFFRIDPQTGSIETVQPLDREVKDTHVFKVTATDNGAPRRTATSLLTVTVSDTNDHGPVFEQNEYRLRIRENVEVGFEVITVRATDGDAQSNANMIYKIVNGEGVNSGFEIDSRNGLVKIRVRPDRETMTQYQLIVEANDQGKDPGPRSATATVHITVEDENDNYPQFSEKRYVVQVPENVAVNTKVAQVEATDRDEGNNAKVHYSIISGNVKGQFFIHTPTGAIDVINPLDYEMIREYNLRIKAQDGGRPPLINGTGIVVIQVVDVNDNAPMFVSTPFQATVLENVPIGYSVIHIQAIDSDSGENARLDYSLTDTTPGFPFTINNSTGWITVSTELDRETTEYYTFGVEARDNGVPVMSSSASVSITVLDFGRDKYQGTVFEDAPVFTSVLQISASDRDSGSNGRVSYTFQGGDDGEGDFMIEQSSGIIRTQRKLDRENVPVYNLKAYAVDRGVPPLKAAVEIQISVLDINDNAPVFEKDELFIYIKENSPVDSVVARINAMDPDEGTNAQILYQIVEGNIPEVFDLDIFTGDLKALVDLDYETKMEYVLVVQATSAPLVSRATVHIRLIDVNDNDPVLQNFEIIFNNYVTNKSNSFPSGIIGKVPAYDPDVSDMLKYSFIEGNELNLLILNPNTGELKLGKDLDNNRPLEATMKVSVTDGIHQVTAFCTLRVTIITDEMLTNSITVRLENMSQERFLSPLLSLFAEGVAAVLSTSREGVFIFNVQNDTDVSGNILNVTFSALLPGGAPDRYFPSEELQEQIYLNRTLLQKISSQSVLPFDDNICLREPCENYMKCVSVLKFDSSPPFIASDTVLFRPIHPINGLRCRCPAGFTGDYCETEIDLCYSGPCRNNGRCRSREGGYTCECLEDFTGENCEIDARSGRCVPGVCKNGGECVNLLVGGFTCNCPSGEYEKPFCEMTTRSFPGQSFITFRGLRQRFHFTVSFMFATRERNALLLYNGRFNEKHDFIAVEIIEEQIQLTFSAGEAKTTVAPFVPGGVSDGQWHSVQLHYYNKPKISHLGLPQGPSDEKVAVVAVDDCDIAMAVRFGSQISNYSCAAQGTQKGQKKSLDLTGPLLLGGVPNLPEDFPIRNRDFVGCMRNLMIDSKSIDMASHIANNGTTEGCPAKKNFCYEGLCQHGAQCENKWNTYFCDCPEGRGGKNCDQVMPSPQHFDGRAIVSWNDPDITIAVPWYISLMFRTRQSIGSATLMQVNAGDTSQIHLLVSVELAMLDFPEVRVNDGEWHHLLTQSTWQMFFHALQKSAEIGNQLPGLKLRSLFIGGLLGQSNSVEQGFKGCMQGVRMGETATNTANINMQQALKIHVEEGCDMANPCDSNICPDNSQCTDDWNAHTCVCDPGFFGKDCVDACHLNPCEHLSTCVRKPSSSHGYTCECSQDYYGQYCENKVEKPCPRGWWGSPMCGPCNCDVSKGFNPDCNKTTGECRCKDNYYRPKDSDTCFPCDCFHLGANSRTCDPETGQCPCKAGVIGRQCNRCDNPFFEVTNTGCEVVHEGCPKAYDAGIWWPKTNFGRPVAMNCPKGSIGTAVRHCSDEKGWLPPELFNCTTIAFSHLKKLNEELHRNESTMDGQKSKDIAWMLQNATDQTKSFYGNDVKTTYQLISWILHYESKQQGFNLAAMRDAKFNENLVKAGSAILDASNKEHWDQIQRTEGSTAHLLKNFEEYANTVAQNMRKTYLKPFIIVTENMVFAVDYLDAIYPDVAKIPRFQTTDQECPKDLKSSVIFPEFNDPESQSRSEEEHDLATNKRKRHAESLPPFPVAAVIIYKSLGQLLPEHYDPDRRSLRLPNRPVINTPIVSTTVYSEGEPLHIPLEQPITLDYNLLETEERTKPVCVFWNHSIAVGGTGAWSSKGCDLISRNHTHISCQCNHMTSFAVLMDISKREHGDVLPLKIVTYTTVSASLLALLITFILLAILHKLRSNLHSIHKNLVAALFFSELVFLIGINQTDNPFVCTVIAILLHYFYMCTFAWTFVEGLHIYRMLTEVRNINHGHMRFYYAIGWGIPAIITGLAVGLDPQGYGNPDFCWLSVHDTLIWSFAGPIALVNIIIFVLAAKASCGRRQRLFYEIWYLLWFSTLNYPFTNHFLFVFQGIFIFLFHIVFNKEVRKNLKNVFTGKKALPDESSATRTTLLTVSHYNMFTLLNIYT</sequence>
<dbReference type="InterPro" id="IPR015919">
    <property type="entry name" value="Cadherin-like_sf"/>
</dbReference>
<dbReference type="FunFam" id="2.10.25.10:FF:000089">
    <property type="entry name" value="Cadherin EGF LAG seven-pass G-type receptor 3"/>
    <property type="match status" value="1"/>
</dbReference>
<dbReference type="FunFam" id="2.170.300.10:FF:000011">
    <property type="entry name" value="cadherin EGF LAG seven-pass G-type receptor 1"/>
    <property type="match status" value="1"/>
</dbReference>
<feature type="domain" description="Cadherin" evidence="33">
    <location>
        <begin position="183"/>
        <end position="290"/>
    </location>
</feature>
<keyword evidence="7 23" id="KW-0245">EGF-like domain</keyword>
<dbReference type="Gene3D" id="2.10.25.10">
    <property type="entry name" value="Laminin"/>
    <property type="match status" value="6"/>
</dbReference>
<dbReference type="PROSITE" id="PS00022">
    <property type="entry name" value="EGF_1"/>
    <property type="match status" value="4"/>
</dbReference>
<feature type="domain" description="Laminin EGF-like" evidence="29">
    <location>
        <begin position="1581"/>
        <end position="1628"/>
    </location>
</feature>
<dbReference type="FunFam" id="2.10.25.10:FF:000113">
    <property type="entry name" value="Cadherin, EGF LAG seven-pass G-type receptor 3"/>
    <property type="match status" value="1"/>
</dbReference>
<dbReference type="InterPro" id="IPR000152">
    <property type="entry name" value="EGF-type_Asp/Asn_hydroxyl_site"/>
</dbReference>
<feature type="region of interest" description="Disordered" evidence="25">
    <location>
        <begin position="1862"/>
        <end position="1887"/>
    </location>
</feature>
<dbReference type="InterPro" id="IPR000832">
    <property type="entry name" value="GPCR_2_secretin-like"/>
</dbReference>
<feature type="domain" description="EGF-like" evidence="28">
    <location>
        <begin position="964"/>
        <end position="1000"/>
    </location>
</feature>
<comment type="similarity">
    <text evidence="4">Belongs to the G-protein coupled receptor 2 family. LN-TM7 subfamily.</text>
</comment>
<dbReference type="PANTHER" id="PTHR24026">
    <property type="entry name" value="FAT ATYPICAL CADHERIN-RELATED"/>
    <property type="match status" value="1"/>
</dbReference>
<feature type="transmembrane region" description="Helical" evidence="26">
    <location>
        <begin position="2199"/>
        <end position="2214"/>
    </location>
</feature>
<dbReference type="GO" id="GO:0005886">
    <property type="term" value="C:plasma membrane"/>
    <property type="evidence" value="ECO:0007669"/>
    <property type="project" value="UniProtKB-SubCell"/>
</dbReference>
<evidence type="ECO:0000256" key="22">
    <source>
        <dbReference type="PROSITE-ProRule" id="PRU00043"/>
    </source>
</evidence>
<evidence type="ECO:0000256" key="1">
    <source>
        <dbReference type="ARBA" id="ARBA00002066"/>
    </source>
</evidence>
<dbReference type="FunFam" id="2.10.25.10:FF:001046">
    <property type="entry name" value="Cadherin EGF LAG seven-pass G-type receptor 1a"/>
    <property type="match status" value="1"/>
</dbReference>
<protein>
    <submittedName>
        <fullName evidence="34">Cadherin EGF LAG seven-pass G-type receptor 1a</fullName>
    </submittedName>
</protein>
<evidence type="ECO:0000259" key="27">
    <source>
        <dbReference type="PROSITE" id="PS50025"/>
    </source>
</evidence>
<evidence type="ECO:0000256" key="10">
    <source>
        <dbReference type="ARBA" id="ARBA00022729"/>
    </source>
</evidence>
<keyword evidence="14" id="KW-0297">G-protein coupled receptor</keyword>
<feature type="domain" description="Cadherin" evidence="33">
    <location>
        <begin position="397"/>
        <end position="510"/>
    </location>
</feature>
<comment type="subcellular location">
    <subcellularLocation>
        <location evidence="3">Cell membrane</location>
        <topology evidence="3">Multi-pass membrane protein</topology>
    </subcellularLocation>
    <subcellularLocation>
        <location evidence="2">Membrane</location>
        <topology evidence="2">Single-pass membrane protein</topology>
    </subcellularLocation>
</comment>
<dbReference type="InterPro" id="IPR036445">
    <property type="entry name" value="GPCR_2_extracell_dom_sf"/>
</dbReference>
<feature type="domain" description="G-protein coupled receptors family 2 profile 1" evidence="31">
    <location>
        <begin position="1613"/>
        <end position="1686"/>
    </location>
</feature>
<evidence type="ECO:0000259" key="29">
    <source>
        <dbReference type="PROSITE" id="PS50027"/>
    </source>
</evidence>
<dbReference type="SMART" id="SM00303">
    <property type="entry name" value="GPS"/>
    <property type="match status" value="1"/>
</dbReference>
<dbReference type="SUPFAM" id="SSF81321">
    <property type="entry name" value="Family A G protein-coupled receptor-like"/>
    <property type="match status" value="1"/>
</dbReference>
<dbReference type="Proteomes" id="UP000694701">
    <property type="component" value="Unplaced"/>
</dbReference>
<dbReference type="Gene3D" id="2.60.120.200">
    <property type="match status" value="2"/>
</dbReference>
<dbReference type="SMART" id="SM00181">
    <property type="entry name" value="EGF"/>
    <property type="match status" value="6"/>
</dbReference>
<dbReference type="InterPro" id="IPR057244">
    <property type="entry name" value="GAIN_B"/>
</dbReference>
<dbReference type="Pfam" id="PF02210">
    <property type="entry name" value="Laminin_G_2"/>
    <property type="match status" value="2"/>
</dbReference>
<evidence type="ECO:0000256" key="20">
    <source>
        <dbReference type="ARBA" id="ARBA00023278"/>
    </source>
</evidence>
<dbReference type="FunFam" id="2.60.220.50:FF:000005">
    <property type="entry name" value="Cadherin EGF LAG seven-pass G-type receptor 2"/>
    <property type="match status" value="1"/>
</dbReference>
<feature type="transmembrane region" description="Helical" evidence="26">
    <location>
        <begin position="2028"/>
        <end position="2052"/>
    </location>
</feature>
<proteinExistence type="inferred from homology"/>
<dbReference type="PROSITE" id="PS50027">
    <property type="entry name" value="EGF_LAM_2"/>
    <property type="match status" value="1"/>
</dbReference>
<keyword evidence="16 23" id="KW-1015">Disulfide bond</keyword>
<evidence type="ECO:0000256" key="13">
    <source>
        <dbReference type="ARBA" id="ARBA00022989"/>
    </source>
</evidence>
<dbReference type="InterPro" id="IPR013320">
    <property type="entry name" value="ConA-like_dom_sf"/>
</dbReference>
<evidence type="ECO:0000313" key="35">
    <source>
        <dbReference type="Proteomes" id="UP000694701"/>
    </source>
</evidence>
<feature type="transmembrane region" description="Helical" evidence="26">
    <location>
        <begin position="2169"/>
        <end position="2187"/>
    </location>
</feature>
<dbReference type="PROSITE" id="PS50026">
    <property type="entry name" value="EGF_3"/>
    <property type="match status" value="6"/>
</dbReference>
<feature type="domain" description="EGF-like" evidence="28">
    <location>
        <begin position="1486"/>
        <end position="1524"/>
    </location>
</feature>
<feature type="domain" description="Cadherin" evidence="33">
    <location>
        <begin position="495"/>
        <end position="600"/>
    </location>
</feature>
<accession>A0A8C2DBD9</accession>
<dbReference type="FunFam" id="4.10.1240.10:FF:000021">
    <property type="entry name" value="Cadherin EGF LAG seven-pass G-type receptor"/>
    <property type="match status" value="1"/>
</dbReference>
<dbReference type="PANTHER" id="PTHR24026:SF36">
    <property type="entry name" value="CADHERIN EGF LAG SEVEN-PASS G-TYPE RECEPTOR 1"/>
    <property type="match status" value="1"/>
</dbReference>
<evidence type="ECO:0000256" key="2">
    <source>
        <dbReference type="ARBA" id="ARBA00004167"/>
    </source>
</evidence>
<comment type="function">
    <text evidence="1">Receptor that may have an important role in cell/cell signaling during nervous system formation.</text>
</comment>
<evidence type="ECO:0000259" key="31">
    <source>
        <dbReference type="PROSITE" id="PS50227"/>
    </source>
</evidence>
<feature type="domain" description="Cadherin" evidence="33">
    <location>
        <begin position="291"/>
        <end position="396"/>
    </location>
</feature>
<dbReference type="SMART" id="SM00112">
    <property type="entry name" value="CA"/>
    <property type="match status" value="7"/>
</dbReference>
<dbReference type="FunFam" id="2.10.25.10:FF:000047">
    <property type="entry name" value="Cadherin EGF LAG seven-pass G-type receptor 2"/>
    <property type="match status" value="1"/>
</dbReference>
<dbReference type="PROSITE" id="PS50025">
    <property type="entry name" value="LAM_G_DOMAIN"/>
    <property type="match status" value="2"/>
</dbReference>
<dbReference type="CDD" id="cd00054">
    <property type="entry name" value="EGF_CA"/>
    <property type="match status" value="4"/>
</dbReference>
<reference evidence="34" key="1">
    <citation type="submission" date="2025-08" db="UniProtKB">
        <authorList>
            <consortium name="Ensembl"/>
        </authorList>
    </citation>
    <scope>IDENTIFICATION</scope>
</reference>
<dbReference type="InterPro" id="IPR020894">
    <property type="entry name" value="Cadherin_CS"/>
</dbReference>
<dbReference type="InterPro" id="IPR001881">
    <property type="entry name" value="EGF-like_Ca-bd_dom"/>
</dbReference>
<feature type="transmembrane region" description="Helical" evidence="26">
    <location>
        <begin position="2087"/>
        <end position="2109"/>
    </location>
</feature>
<keyword evidence="20" id="KW-0379">Hydroxylation</keyword>
<keyword evidence="8" id="KW-0597">Phosphoprotein</keyword>
<dbReference type="PROSITE" id="PS00010">
    <property type="entry name" value="ASX_HYDROXYL"/>
    <property type="match status" value="1"/>
</dbReference>
<dbReference type="Pfam" id="PF00028">
    <property type="entry name" value="Cadherin"/>
    <property type="match status" value="6"/>
</dbReference>
<keyword evidence="10" id="KW-0732">Signal</keyword>
<dbReference type="Pfam" id="PF01825">
    <property type="entry name" value="GPS"/>
    <property type="match status" value="1"/>
</dbReference>
<evidence type="ECO:0000256" key="17">
    <source>
        <dbReference type="ARBA" id="ARBA00023170"/>
    </source>
</evidence>
<evidence type="ECO:0000256" key="4">
    <source>
        <dbReference type="ARBA" id="ARBA00010933"/>
    </source>
</evidence>
<evidence type="ECO:0000256" key="8">
    <source>
        <dbReference type="ARBA" id="ARBA00022553"/>
    </source>
</evidence>
<evidence type="ECO:0000256" key="7">
    <source>
        <dbReference type="ARBA" id="ARBA00022536"/>
    </source>
</evidence>
<dbReference type="GO" id="GO:0009653">
    <property type="term" value="P:anatomical structure morphogenesis"/>
    <property type="evidence" value="ECO:0007669"/>
    <property type="project" value="UniProtKB-ARBA"/>
</dbReference>
<dbReference type="SMART" id="SM00282">
    <property type="entry name" value="LamG"/>
    <property type="match status" value="2"/>
</dbReference>
<dbReference type="GO" id="GO:0005509">
    <property type="term" value="F:calcium ion binding"/>
    <property type="evidence" value="ECO:0007669"/>
    <property type="project" value="UniProtKB-UniRule"/>
</dbReference>
<dbReference type="Pfam" id="PF23592">
    <property type="entry name" value="Cadherin_CELSR2_9th"/>
    <property type="match status" value="1"/>
</dbReference>
<evidence type="ECO:0000256" key="6">
    <source>
        <dbReference type="ARBA" id="ARBA00022475"/>
    </source>
</evidence>
<keyword evidence="11" id="KW-0677">Repeat</keyword>
<dbReference type="FunFam" id="2.10.25.10:FF:000156">
    <property type="entry name" value="cadherin EGF LAG seven-pass G-type receptor 2"/>
    <property type="match status" value="1"/>
</dbReference>
<evidence type="ECO:0000256" key="19">
    <source>
        <dbReference type="ARBA" id="ARBA00023224"/>
    </source>
</evidence>
<feature type="domain" description="EGF-like" evidence="28">
    <location>
        <begin position="1004"/>
        <end position="1042"/>
    </location>
</feature>
<dbReference type="GO" id="GO:0048513">
    <property type="term" value="P:animal organ development"/>
    <property type="evidence" value="ECO:0007669"/>
    <property type="project" value="UniProtKB-ARBA"/>
</dbReference>
<dbReference type="FunFam" id="2.60.40.60:FF:000010">
    <property type="entry name" value="Cadherin EGF LAG seven-pass G-type receptor 3"/>
    <property type="match status" value="2"/>
</dbReference>
<dbReference type="PROSITE" id="PS50227">
    <property type="entry name" value="G_PROTEIN_RECEP_F2_3"/>
    <property type="match status" value="1"/>
</dbReference>
<dbReference type="Gene3D" id="2.60.220.50">
    <property type="match status" value="1"/>
</dbReference>
<dbReference type="PRINTS" id="PR00205">
    <property type="entry name" value="CADHERIN"/>
</dbReference>
<organism evidence="34 35">
    <name type="scientific">Cyprinus carpio</name>
    <name type="common">Common carp</name>
    <dbReference type="NCBI Taxonomy" id="7962"/>
    <lineage>
        <taxon>Eukaryota</taxon>
        <taxon>Metazoa</taxon>
        <taxon>Chordata</taxon>
        <taxon>Craniata</taxon>
        <taxon>Vertebrata</taxon>
        <taxon>Euteleostomi</taxon>
        <taxon>Actinopterygii</taxon>
        <taxon>Neopterygii</taxon>
        <taxon>Teleostei</taxon>
        <taxon>Ostariophysi</taxon>
        <taxon>Cypriniformes</taxon>
        <taxon>Cyprinidae</taxon>
        <taxon>Cyprininae</taxon>
        <taxon>Cyprinus</taxon>
    </lineage>
</organism>